<protein>
    <submittedName>
        <fullName evidence="2">Uncharacterized protein</fullName>
    </submittedName>
</protein>
<gene>
    <name evidence="2" type="ORF">H9892_06055</name>
</gene>
<proteinExistence type="predicted"/>
<comment type="caution">
    <text evidence="2">The sequence shown here is derived from an EMBL/GenBank/DDBJ whole genome shotgun (WGS) entry which is preliminary data.</text>
</comment>
<organism evidence="2 3">
    <name type="scientific">Candidatus Protoclostridium stercorigallinarum</name>
    <dbReference type="NCBI Taxonomy" id="2838741"/>
    <lineage>
        <taxon>Bacteria</taxon>
        <taxon>Bacillati</taxon>
        <taxon>Bacillota</taxon>
        <taxon>Clostridia</taxon>
        <taxon>Candidatus Protoclostridium</taxon>
    </lineage>
</organism>
<sequence>MKDLIDFLKDNTIWIVSVILFIFYLIIEIYKDWDSVKHLFLGIWKVVCKAVFVFRTIRRDRYFTALGSTDYVEWERKTLNALYSPAAEEYERRRDGNASGCKTANLHGQLYDAVYFGSAEPIKYPFSKMYKKEELKTCGEAVYKCVDAFEKKYYNLLKTNIRFPNKIGYMLDGIDFSGGHHFTAYTGVYKANLCTSHILEYELYRAYMKFRGYEIVSDMSLDNGKIDKKNGKLIFGRNNDEFLRCYLPKRKAVHDKMRTTADVFTSGAGRYSLIGVQAVVLCKNHSGGYDLLRIRRSRHVAAKAGFLQFIPSGGFEAYDNGTDFDTRFSNFSLPKALIREFAEECLGVSDDKADNMSAEAQYADEKINKLLSMVEDEGSKTNIYYLGDTLGFAALRHELCFLFVIDDPKYADNIKANMESSNVIGFIDIRYIRSKKFWKRSDKENDLKKLNPTSAALWCLVEESGILETLGVEHRVAADIPKNSITT</sequence>
<reference evidence="2" key="2">
    <citation type="submission" date="2021-04" db="EMBL/GenBank/DDBJ databases">
        <authorList>
            <person name="Gilroy R."/>
        </authorList>
    </citation>
    <scope>NUCLEOTIDE SEQUENCE</scope>
    <source>
        <strain evidence="2">12435</strain>
    </source>
</reference>
<name>A0A9D1TRJ5_9FIRM</name>
<accession>A0A9D1TRJ5</accession>
<keyword evidence="1" id="KW-0812">Transmembrane</keyword>
<dbReference type="Proteomes" id="UP000823990">
    <property type="component" value="Unassembled WGS sequence"/>
</dbReference>
<evidence type="ECO:0000256" key="1">
    <source>
        <dbReference type="SAM" id="Phobius"/>
    </source>
</evidence>
<evidence type="ECO:0000313" key="2">
    <source>
        <dbReference type="EMBL" id="HIW02885.1"/>
    </source>
</evidence>
<keyword evidence="1" id="KW-1133">Transmembrane helix</keyword>
<evidence type="ECO:0000313" key="3">
    <source>
        <dbReference type="Proteomes" id="UP000823990"/>
    </source>
</evidence>
<dbReference type="AlphaFoldDB" id="A0A9D1TRJ5"/>
<feature type="transmembrane region" description="Helical" evidence="1">
    <location>
        <begin position="12"/>
        <end position="30"/>
    </location>
</feature>
<dbReference type="EMBL" id="DXHS01000097">
    <property type="protein sequence ID" value="HIW02885.1"/>
    <property type="molecule type" value="Genomic_DNA"/>
</dbReference>
<keyword evidence="1" id="KW-0472">Membrane</keyword>
<reference evidence="2" key="1">
    <citation type="journal article" date="2021" name="PeerJ">
        <title>Extensive microbial diversity within the chicken gut microbiome revealed by metagenomics and culture.</title>
        <authorList>
            <person name="Gilroy R."/>
            <person name="Ravi A."/>
            <person name="Getino M."/>
            <person name="Pursley I."/>
            <person name="Horton D.L."/>
            <person name="Alikhan N.F."/>
            <person name="Baker D."/>
            <person name="Gharbi K."/>
            <person name="Hall N."/>
            <person name="Watson M."/>
            <person name="Adriaenssens E.M."/>
            <person name="Foster-Nyarko E."/>
            <person name="Jarju S."/>
            <person name="Secka A."/>
            <person name="Antonio M."/>
            <person name="Oren A."/>
            <person name="Chaudhuri R.R."/>
            <person name="La Ragione R."/>
            <person name="Hildebrand F."/>
            <person name="Pallen M.J."/>
        </authorList>
    </citation>
    <scope>NUCLEOTIDE SEQUENCE</scope>
    <source>
        <strain evidence="2">12435</strain>
    </source>
</reference>